<keyword evidence="8" id="KW-1133">Transmembrane helix</keyword>
<accession>B8MUR1</accession>
<feature type="binding site" description="axial binding residue" evidence="6">
    <location>
        <position position="440"/>
    </location>
    <ligand>
        <name>heme</name>
        <dbReference type="ChEBI" id="CHEBI:30413"/>
    </ligand>
    <ligandPart>
        <name>Fe</name>
        <dbReference type="ChEBI" id="CHEBI:18248"/>
    </ligandPart>
</feature>
<reference evidence="10" key="1">
    <citation type="journal article" date="2015" name="Genome Announc.">
        <title>Genome sequence of the AIDS-associated pathogen Penicillium marneffei (ATCC18224) and its near taxonomic relative Talaromyces stipitatus (ATCC10500).</title>
        <authorList>
            <person name="Nierman W.C."/>
            <person name="Fedorova-Abrams N.D."/>
            <person name="Andrianopoulos A."/>
        </authorList>
    </citation>
    <scope>NUCLEOTIDE SEQUENCE [LARGE SCALE GENOMIC DNA]</scope>
    <source>
        <strain evidence="10">ATCC 10500 / CBS 375.48 / QM 6759 / NRRL 1006</strain>
    </source>
</reference>
<dbReference type="FunFam" id="1.10.630.10:FF:000188">
    <property type="entry name" value="Cytochrome P450, putative (Eurofung)"/>
    <property type="match status" value="1"/>
</dbReference>
<dbReference type="GeneID" id="8103164"/>
<dbReference type="AlphaFoldDB" id="B8MUR1"/>
<evidence type="ECO:0000256" key="3">
    <source>
        <dbReference type="ARBA" id="ARBA00022723"/>
    </source>
</evidence>
<dbReference type="InterPro" id="IPR017972">
    <property type="entry name" value="Cyt_P450_CS"/>
</dbReference>
<dbReference type="GO" id="GO:0005506">
    <property type="term" value="F:iron ion binding"/>
    <property type="evidence" value="ECO:0007669"/>
    <property type="project" value="InterPro"/>
</dbReference>
<dbReference type="PRINTS" id="PR00385">
    <property type="entry name" value="P450"/>
</dbReference>
<keyword evidence="8" id="KW-0472">Membrane</keyword>
<dbReference type="EMBL" id="EQ962661">
    <property type="protein sequence ID" value="EED11728.1"/>
    <property type="molecule type" value="Genomic_DNA"/>
</dbReference>
<dbReference type="OMA" id="HLAPAYT"/>
<evidence type="ECO:0000256" key="1">
    <source>
        <dbReference type="ARBA" id="ARBA00001971"/>
    </source>
</evidence>
<dbReference type="GO" id="GO:0020037">
    <property type="term" value="F:heme binding"/>
    <property type="evidence" value="ECO:0007669"/>
    <property type="project" value="InterPro"/>
</dbReference>
<dbReference type="PhylomeDB" id="B8MUR1"/>
<dbReference type="InterPro" id="IPR002401">
    <property type="entry name" value="Cyt_P450_E_grp-I"/>
</dbReference>
<dbReference type="GO" id="GO:0016705">
    <property type="term" value="F:oxidoreductase activity, acting on paired donors, with incorporation or reduction of molecular oxygen"/>
    <property type="evidence" value="ECO:0007669"/>
    <property type="project" value="InterPro"/>
</dbReference>
<dbReference type="InterPro" id="IPR050121">
    <property type="entry name" value="Cytochrome_P450_monoxygenase"/>
</dbReference>
<dbReference type="InParanoid" id="B8MUR1"/>
<evidence type="ECO:0000313" key="10">
    <source>
        <dbReference type="Proteomes" id="UP000001745"/>
    </source>
</evidence>
<keyword evidence="6 7" id="KW-0349">Heme</keyword>
<keyword evidence="4 7" id="KW-0560">Oxidoreductase</keyword>
<keyword evidence="3 6" id="KW-0479">Metal-binding</keyword>
<dbReference type="STRING" id="441959.B8MUR1"/>
<dbReference type="PROSITE" id="PS00086">
    <property type="entry name" value="CYTOCHROME_P450"/>
    <property type="match status" value="1"/>
</dbReference>
<dbReference type="InterPro" id="IPR036396">
    <property type="entry name" value="Cyt_P450_sf"/>
</dbReference>
<protein>
    <submittedName>
        <fullName evidence="9">Cytochrome P450, putative</fullName>
    </submittedName>
</protein>
<dbReference type="VEuPathDB" id="FungiDB:TSTA_109080"/>
<dbReference type="HOGENOM" id="CLU_001570_14_0_1"/>
<evidence type="ECO:0000256" key="2">
    <source>
        <dbReference type="ARBA" id="ARBA00010617"/>
    </source>
</evidence>
<evidence type="ECO:0000256" key="7">
    <source>
        <dbReference type="RuleBase" id="RU000461"/>
    </source>
</evidence>
<keyword evidence="8" id="KW-0812">Transmembrane</keyword>
<comment type="cofactor">
    <cofactor evidence="1 6">
        <name>heme</name>
        <dbReference type="ChEBI" id="CHEBI:30413"/>
    </cofactor>
</comment>
<keyword evidence="5 6" id="KW-0408">Iron</keyword>
<dbReference type="Gene3D" id="1.10.630.10">
    <property type="entry name" value="Cytochrome P450"/>
    <property type="match status" value="1"/>
</dbReference>
<sequence length="498" mass="56437">MLLNLLLNIPISTWAITAAITILVIILKRRYVSPISDIPGPLLASFSTLWQVYHLIKGHTEEEMIKLHKKMGSLVRVGINEVSVSHPDAVELILCADLDKGRWYGVFCFPDFNHINLMSELNHGRHLQKSRNVATGYAASKINGSERYVDAILEELESQFDRLSTSNSPIELDRWFNFFAFDVVGEVTFSKAFGFVETGTDIRNAIANTRALALYLAIMGHYVWLHNLTLGHPFLSRIGLQPSSHIFDTCLAAIDARKHNPEVRNDMMEQWLSARRKYPDLMEESEVFGAAVANIGAGADTTSATLQALFYYLLRNSKYLKKVRDEIEAVLGRGPYESVVSFEDASKLSYLQACIKESYRYHSATGTGLSRVVPAGGLSIDGHHFTEGVILSVNPWVFHRNPALFGEDCNEFNPERWLDSERAAQMNHYLLHWGAGSRKCPGRHLAHFEISKVAATLLRDYDIEQVDPETEWTFETHFTAVPYNWPCRLRRRPKQQHA</sequence>
<dbReference type="Pfam" id="PF00067">
    <property type="entry name" value="p450"/>
    <property type="match status" value="1"/>
</dbReference>
<keyword evidence="10" id="KW-1185">Reference proteome</keyword>
<evidence type="ECO:0000256" key="5">
    <source>
        <dbReference type="ARBA" id="ARBA00023004"/>
    </source>
</evidence>
<evidence type="ECO:0000256" key="8">
    <source>
        <dbReference type="SAM" id="Phobius"/>
    </source>
</evidence>
<name>B8MUR1_TALSN</name>
<dbReference type="PANTHER" id="PTHR24305:SF232">
    <property type="entry name" value="P450, PUTATIVE (EUROFUNG)-RELATED"/>
    <property type="match status" value="1"/>
</dbReference>
<organism evidence="9 10">
    <name type="scientific">Talaromyces stipitatus (strain ATCC 10500 / CBS 375.48 / QM 6759 / NRRL 1006)</name>
    <name type="common">Penicillium stipitatum</name>
    <dbReference type="NCBI Taxonomy" id="441959"/>
    <lineage>
        <taxon>Eukaryota</taxon>
        <taxon>Fungi</taxon>
        <taxon>Dikarya</taxon>
        <taxon>Ascomycota</taxon>
        <taxon>Pezizomycotina</taxon>
        <taxon>Eurotiomycetes</taxon>
        <taxon>Eurotiomycetidae</taxon>
        <taxon>Eurotiales</taxon>
        <taxon>Trichocomaceae</taxon>
        <taxon>Talaromyces</taxon>
        <taxon>Talaromyces sect. Talaromyces</taxon>
    </lineage>
</organism>
<dbReference type="OrthoDB" id="3934656at2759"/>
<proteinExistence type="inferred from homology"/>
<comment type="similarity">
    <text evidence="2 7">Belongs to the cytochrome P450 family.</text>
</comment>
<dbReference type="SUPFAM" id="SSF48264">
    <property type="entry name" value="Cytochrome P450"/>
    <property type="match status" value="1"/>
</dbReference>
<dbReference type="RefSeq" id="XP_002488484.1">
    <property type="nucleotide sequence ID" value="XM_002488439.1"/>
</dbReference>
<dbReference type="GO" id="GO:0004497">
    <property type="term" value="F:monooxygenase activity"/>
    <property type="evidence" value="ECO:0007669"/>
    <property type="project" value="UniProtKB-KW"/>
</dbReference>
<keyword evidence="7" id="KW-0503">Monooxygenase</keyword>
<dbReference type="eggNOG" id="KOG0156">
    <property type="taxonomic scope" value="Eukaryota"/>
</dbReference>
<evidence type="ECO:0000256" key="6">
    <source>
        <dbReference type="PIRSR" id="PIRSR602401-1"/>
    </source>
</evidence>
<dbReference type="InterPro" id="IPR001128">
    <property type="entry name" value="Cyt_P450"/>
</dbReference>
<dbReference type="PANTHER" id="PTHR24305">
    <property type="entry name" value="CYTOCHROME P450"/>
    <property type="match status" value="1"/>
</dbReference>
<evidence type="ECO:0000313" key="9">
    <source>
        <dbReference type="EMBL" id="EED11728.1"/>
    </source>
</evidence>
<dbReference type="CDD" id="cd11060">
    <property type="entry name" value="CYP57A1-like"/>
    <property type="match status" value="1"/>
</dbReference>
<gene>
    <name evidence="9" type="ORF">TSTA_109080</name>
</gene>
<evidence type="ECO:0000256" key="4">
    <source>
        <dbReference type="ARBA" id="ARBA00023002"/>
    </source>
</evidence>
<dbReference type="PRINTS" id="PR00463">
    <property type="entry name" value="EP450I"/>
</dbReference>
<dbReference type="Proteomes" id="UP000001745">
    <property type="component" value="Unassembled WGS sequence"/>
</dbReference>
<feature type="transmembrane region" description="Helical" evidence="8">
    <location>
        <begin position="6"/>
        <end position="27"/>
    </location>
</feature>